<organism evidence="2 3">
    <name type="scientific">Aureobasidium melanogenum</name>
    <name type="common">Aureobasidium pullulans var. melanogenum</name>
    <dbReference type="NCBI Taxonomy" id="46634"/>
    <lineage>
        <taxon>Eukaryota</taxon>
        <taxon>Fungi</taxon>
        <taxon>Dikarya</taxon>
        <taxon>Ascomycota</taxon>
        <taxon>Pezizomycotina</taxon>
        <taxon>Dothideomycetes</taxon>
        <taxon>Dothideomycetidae</taxon>
        <taxon>Dothideales</taxon>
        <taxon>Saccotheciaceae</taxon>
        <taxon>Aureobasidium</taxon>
    </lineage>
</organism>
<dbReference type="AlphaFoldDB" id="A0A9P8E3X0"/>
<dbReference type="Proteomes" id="UP000779574">
    <property type="component" value="Unassembled WGS sequence"/>
</dbReference>
<comment type="caution">
    <text evidence="2">The sequence shown here is derived from an EMBL/GenBank/DDBJ whole genome shotgun (WGS) entry which is preliminary data.</text>
</comment>
<gene>
    <name evidence="2" type="ORF">KCU76_g15837</name>
</gene>
<accession>A0A9P8E3X0</accession>
<feature type="region of interest" description="Disordered" evidence="1">
    <location>
        <begin position="458"/>
        <end position="482"/>
    </location>
</feature>
<evidence type="ECO:0000313" key="3">
    <source>
        <dbReference type="Proteomes" id="UP000779574"/>
    </source>
</evidence>
<dbReference type="EMBL" id="JAHFXF010001074">
    <property type="protein sequence ID" value="KAG9677094.1"/>
    <property type="molecule type" value="Genomic_DNA"/>
</dbReference>
<feature type="compositionally biased region" description="Pro residues" evidence="1">
    <location>
        <begin position="471"/>
        <end position="482"/>
    </location>
</feature>
<proteinExistence type="predicted"/>
<evidence type="ECO:0000313" key="2">
    <source>
        <dbReference type="EMBL" id="KAG9677094.1"/>
    </source>
</evidence>
<evidence type="ECO:0000256" key="1">
    <source>
        <dbReference type="SAM" id="MobiDB-lite"/>
    </source>
</evidence>
<sequence length="538" mass="60229">MTITPLYLYPVICSAPLGLSNTMPEILQNTSQDVRDLELLDSVTGSVAACANISRNLDTLSRTTAACLSGPLSLIISKFDSMSQSYANVKSFLQRREPVWGQNVSLSIRFTQERCQQIATEIAVILGKHGEWDVLAANGSYHHLNMLSKNLEVLKAHHDLLFSILDLVPVPLRKPAEHESPDSIIMPDYPEEYWDDEISSAGWANYEALQERYRIAYAAAQKMQRWFENYVRSSGFVQEALQSMKERSKELLDYQVPGESFRAQGFPLSALEELPEMEDDTSTQSTVGIMTPTEDWSDLNSDTVEIGRAPSITRHSLQLCGYATASFLRLADDAYQDMVQRGRTVVEEERVQRLHKAYAELVVHLLHGLDAPVPFQGHPARSASVPIEITRDSLLWCVQETKKFLDRNNATERSFIDLPGATPVDVADIEAMHKAYECLVQSLCYGLLAPIPFQDDRPTPDPVPVANTAPASPPAPEVPKPVMPENQKEQVHVDKALEAVIDSMESNPTEKDIMKLVFHWTTLNECNGFQRADVMKLN</sequence>
<feature type="non-terminal residue" evidence="2">
    <location>
        <position position="538"/>
    </location>
</feature>
<protein>
    <submittedName>
        <fullName evidence="2">Uncharacterized protein</fullName>
    </submittedName>
</protein>
<reference evidence="2" key="2">
    <citation type="submission" date="2021-08" db="EMBL/GenBank/DDBJ databases">
        <authorList>
            <person name="Gostincar C."/>
            <person name="Sun X."/>
            <person name="Song Z."/>
            <person name="Gunde-Cimerman N."/>
        </authorList>
    </citation>
    <scope>NUCLEOTIDE SEQUENCE</scope>
    <source>
        <strain evidence="2">EXF-9911</strain>
    </source>
</reference>
<reference evidence="2" key="1">
    <citation type="journal article" date="2021" name="J Fungi (Basel)">
        <title>Virulence traits and population genomics of the black yeast Aureobasidium melanogenum.</title>
        <authorList>
            <person name="Cernosa A."/>
            <person name="Sun X."/>
            <person name="Gostincar C."/>
            <person name="Fang C."/>
            <person name="Gunde-Cimerman N."/>
            <person name="Song Z."/>
        </authorList>
    </citation>
    <scope>NUCLEOTIDE SEQUENCE</scope>
    <source>
        <strain evidence="2">EXF-9911</strain>
    </source>
</reference>
<dbReference type="OrthoDB" id="3895710at2759"/>
<name>A0A9P8E3X0_AURME</name>